<feature type="non-terminal residue" evidence="1">
    <location>
        <position position="410"/>
    </location>
</feature>
<evidence type="ECO:0000313" key="1">
    <source>
        <dbReference type="EMBL" id="NGO80530.1"/>
    </source>
</evidence>
<gene>
    <name evidence="1" type="ORF">G6045_33465</name>
</gene>
<sequence length="410" mass="43800">MTQRNESAAAGDLQMPMVTLRSADELADALPYFMGYHPSDSLVLVALQGDRGQFAGRVRLGIPGQAEDWEFIGQELPRCLVQEVEQRAGGARPDAVVAYLCREPGPGESGRQVMESLRPLADALLATCRDLGLRVLEALCLSGDRYWSYVCAEAGEGCCPAEGRPMLMPGTSVIAASATFAGIQVRGTQKEMETRLTPLTGPSVAAQEEAIDDAVGEVLPRLMGKKGCLALAADTLVMVNGLIARLQESPPPRSMREDERDDRLLTDAEVARVLVGLQDPETRDRATLWMDGARAAAALRLWRALSRRCVGVYGPYGAAVRTLAGWAAWCVDDPTEARIALELALAVDPDCGLADVLYRAIGAEMPLEAMRGALRSGVAGYPPLSLPASVWPPVDVRAGGEAGVQGELFD</sequence>
<dbReference type="RefSeq" id="WP_165335949.1">
    <property type="nucleotide sequence ID" value="NZ_JAAKZW010000225.1"/>
</dbReference>
<keyword evidence="2" id="KW-1185">Reference proteome</keyword>
<comment type="caution">
    <text evidence="1">The sequence shown here is derived from an EMBL/GenBank/DDBJ whole genome shotgun (WGS) entry which is preliminary data.</text>
</comment>
<reference evidence="1 2" key="1">
    <citation type="submission" date="2020-02" db="EMBL/GenBank/DDBJ databases">
        <title>Whole-genome analyses of novel actinobacteria.</title>
        <authorList>
            <person name="Sahin N."/>
            <person name="Tokatli A."/>
        </authorList>
    </citation>
    <scope>NUCLEOTIDE SEQUENCE [LARGE SCALE GENOMIC DNA]</scope>
    <source>
        <strain evidence="1 2">YC504</strain>
    </source>
</reference>
<dbReference type="AlphaFoldDB" id="A0A6G4XUT4"/>
<dbReference type="Proteomes" id="UP000481109">
    <property type="component" value="Unassembled WGS sequence"/>
</dbReference>
<dbReference type="Pfam" id="PF13830">
    <property type="entry name" value="DUF4192"/>
    <property type="match status" value="1"/>
</dbReference>
<proteinExistence type="predicted"/>
<name>A0A6G4XUT4_9ACTN</name>
<evidence type="ECO:0000313" key="2">
    <source>
        <dbReference type="Proteomes" id="UP000481109"/>
    </source>
</evidence>
<protein>
    <submittedName>
        <fullName evidence="1">DUF4192 domain-containing protein</fullName>
    </submittedName>
</protein>
<dbReference type="EMBL" id="JAAKZW010000225">
    <property type="protein sequence ID" value="NGO80530.1"/>
    <property type="molecule type" value="Genomic_DNA"/>
</dbReference>
<dbReference type="InterPro" id="IPR025447">
    <property type="entry name" value="DUF4192"/>
</dbReference>
<accession>A0A6G4XUT4</accession>
<organism evidence="1 2">
    <name type="scientific">Streptomyces mesophilus</name>
    <dbReference type="NCBI Taxonomy" id="1775132"/>
    <lineage>
        <taxon>Bacteria</taxon>
        <taxon>Bacillati</taxon>
        <taxon>Actinomycetota</taxon>
        <taxon>Actinomycetes</taxon>
        <taxon>Kitasatosporales</taxon>
        <taxon>Streptomycetaceae</taxon>
        <taxon>Streptomyces</taxon>
    </lineage>
</organism>